<evidence type="ECO:0000256" key="1">
    <source>
        <dbReference type="SAM" id="MobiDB-lite"/>
    </source>
</evidence>
<keyword evidence="2" id="KW-0812">Transmembrane</keyword>
<dbReference type="InterPro" id="IPR013207">
    <property type="entry name" value="LGFP"/>
</dbReference>
<feature type="transmembrane region" description="Helical" evidence="2">
    <location>
        <begin position="423"/>
        <end position="444"/>
    </location>
</feature>
<feature type="compositionally biased region" description="Basic and acidic residues" evidence="1">
    <location>
        <begin position="578"/>
        <end position="617"/>
    </location>
</feature>
<reference evidence="3 4" key="1">
    <citation type="journal article" date="2019" name="Emerg. Microbes Infect.">
        <title>Comprehensive subspecies identification of 175 nontuberculous mycobacteria species based on 7547 genomic profiles.</title>
        <authorList>
            <person name="Matsumoto Y."/>
            <person name="Kinjo T."/>
            <person name="Motooka D."/>
            <person name="Nabeya D."/>
            <person name="Jung N."/>
            <person name="Uechi K."/>
            <person name="Horii T."/>
            <person name="Iida T."/>
            <person name="Fujita J."/>
            <person name="Nakamura S."/>
        </authorList>
    </citation>
    <scope>NUCLEOTIDE SEQUENCE [LARGE SCALE GENOMIC DNA]</scope>
    <source>
        <strain evidence="3 4">JCM 13574</strain>
    </source>
</reference>
<feature type="compositionally biased region" description="Acidic residues" evidence="1">
    <location>
        <begin position="552"/>
        <end position="562"/>
    </location>
</feature>
<gene>
    <name evidence="3" type="ORF">MMAD_23380</name>
</gene>
<dbReference type="AlphaFoldDB" id="A0A7I7XFV2"/>
<evidence type="ECO:0000313" key="4">
    <source>
        <dbReference type="Proteomes" id="UP000466517"/>
    </source>
</evidence>
<keyword evidence="2" id="KW-0472">Membrane</keyword>
<keyword evidence="4" id="KW-1185">Reference proteome</keyword>
<dbReference type="RefSeq" id="WP_163736834.1">
    <property type="nucleotide sequence ID" value="NZ_AP022610.1"/>
</dbReference>
<name>A0A7I7XFV2_9MYCO</name>
<dbReference type="Pfam" id="PF08310">
    <property type="entry name" value="LGFP"/>
    <property type="match status" value="6"/>
</dbReference>
<proteinExistence type="predicted"/>
<feature type="region of interest" description="Disordered" evidence="1">
    <location>
        <begin position="452"/>
        <end position="529"/>
    </location>
</feature>
<evidence type="ECO:0008006" key="5">
    <source>
        <dbReference type="Google" id="ProtNLM"/>
    </source>
</evidence>
<feature type="region of interest" description="Disordered" evidence="1">
    <location>
        <begin position="541"/>
        <end position="667"/>
    </location>
</feature>
<dbReference type="KEGG" id="mmag:MMAD_23380"/>
<dbReference type="EMBL" id="AP022610">
    <property type="protein sequence ID" value="BBZ28043.1"/>
    <property type="molecule type" value="Genomic_DNA"/>
</dbReference>
<organism evidence="3 4">
    <name type="scientific">Mycolicibacterium madagascariense</name>
    <dbReference type="NCBI Taxonomy" id="212765"/>
    <lineage>
        <taxon>Bacteria</taxon>
        <taxon>Bacillati</taxon>
        <taxon>Actinomycetota</taxon>
        <taxon>Actinomycetes</taxon>
        <taxon>Mycobacteriales</taxon>
        <taxon>Mycobacteriaceae</taxon>
        <taxon>Mycolicibacterium</taxon>
    </lineage>
</organism>
<feature type="compositionally biased region" description="Acidic residues" evidence="1">
    <location>
        <begin position="459"/>
        <end position="484"/>
    </location>
</feature>
<sequence length="736" mass="76201">MTGHGTRLGRTIGRAGVGVIAAMVAALLWTPLAAATPDTDADAAITQAWDAAGGPDGPLGPKDGGVYPAGIGFGQDFAGGKMFFTPDTGAHAVRGAILDKYESLGGPADGDLGFPTIDEGDGKAPGSRNTTFSAADRPVIFWTPDNGAHVVRGAINAAWDKLGGSAATLGVPTADETYDGDQVSQVFSGGQVTWNRKTNAFTTTPPELADQLTGLAIPGDVTTAIDAARRAAGGPLGPLGAADGGQYTIGSDGTGQNYAGGKIFYSPATGANVLTGQLLAKYESVGGPQGDLGFPTSNENDGGLAPMSKIASFAAADQPVIFWTPDFGAVIVRGAMNAAWAKLGGATGPLGAPTADQTVNGDVTTQKFSGGAVLWNKKTNAFTTEPANLQSQLTGIEVPGRDAPQSTPPAAAPDAGSSGHVSWWWLLAVIPLLVIVGAVTAAVLRRRRRDVEPGRDDYDDRDEYDDDYDYDDYDDDRPADDDDSGPLPVHDDEDGSGQRRRSDWALPAAGHGDVGDGPHDSPHDGEGFVADLSRNQDAIDTAPTPVVSDADLNGDTEAEAGPELDAGPEVSRFAAFAHHPDHSDQPDHPDHDVEPDHADHADGDDHAAFVDHAEHAAPEANADSGVDDGEEPPHDVGREPLAPFAAAVMSHADPEPDSGPPSGRHAAIHFDEPTALETSLRLATEDPFNAPSGYPIKADTKTGLYWTPGSGEYDRARAEIWFASEEFALTNGFAKG</sequence>
<evidence type="ECO:0000256" key="2">
    <source>
        <dbReference type="SAM" id="Phobius"/>
    </source>
</evidence>
<feature type="compositionally biased region" description="Basic and acidic residues" evidence="1">
    <location>
        <begin position="513"/>
        <end position="526"/>
    </location>
</feature>
<protein>
    <recommendedName>
        <fullName evidence="5">LGFP repeat-containing protein</fullName>
    </recommendedName>
</protein>
<dbReference type="Proteomes" id="UP000466517">
    <property type="component" value="Chromosome"/>
</dbReference>
<evidence type="ECO:0000313" key="3">
    <source>
        <dbReference type="EMBL" id="BBZ28043.1"/>
    </source>
</evidence>
<feature type="transmembrane region" description="Helical" evidence="2">
    <location>
        <begin position="12"/>
        <end position="32"/>
    </location>
</feature>
<accession>A0A7I7XFV2</accession>
<keyword evidence="2" id="KW-1133">Transmembrane helix</keyword>